<name>A0A9X2Q4P7_9BACT</name>
<keyword evidence="7" id="KW-0472">Membrane</keyword>
<dbReference type="PRINTS" id="PR00727">
    <property type="entry name" value="LEADERPTASE"/>
</dbReference>
<dbReference type="GO" id="GO:0004252">
    <property type="term" value="F:serine-type endopeptidase activity"/>
    <property type="evidence" value="ECO:0007669"/>
    <property type="project" value="InterPro"/>
</dbReference>
<dbReference type="InterPro" id="IPR000223">
    <property type="entry name" value="Pept_S26A_signal_pept_1"/>
</dbReference>
<dbReference type="NCBIfam" id="TIGR02227">
    <property type="entry name" value="sigpep_I_bact"/>
    <property type="match status" value="1"/>
</dbReference>
<dbReference type="PANTHER" id="PTHR43390:SF1">
    <property type="entry name" value="CHLOROPLAST PROCESSING PEPTIDASE"/>
    <property type="match status" value="1"/>
</dbReference>
<evidence type="ECO:0000256" key="7">
    <source>
        <dbReference type="RuleBase" id="RU362042"/>
    </source>
</evidence>
<dbReference type="Proteomes" id="UP001155027">
    <property type="component" value="Unassembled WGS sequence"/>
</dbReference>
<evidence type="ECO:0000256" key="4">
    <source>
        <dbReference type="ARBA" id="ARBA00019232"/>
    </source>
</evidence>
<keyword evidence="7" id="KW-0645">Protease</keyword>
<dbReference type="GO" id="GO:0006465">
    <property type="term" value="P:signal peptide processing"/>
    <property type="evidence" value="ECO:0007669"/>
    <property type="project" value="InterPro"/>
</dbReference>
<feature type="transmembrane region" description="Helical" evidence="7">
    <location>
        <begin position="20"/>
        <end position="39"/>
    </location>
</feature>
<dbReference type="EMBL" id="JANUAU010000006">
    <property type="protein sequence ID" value="MCS3678130.1"/>
    <property type="molecule type" value="Genomic_DNA"/>
</dbReference>
<feature type="compositionally biased region" description="Low complexity" evidence="8">
    <location>
        <begin position="371"/>
        <end position="385"/>
    </location>
</feature>
<feature type="active site" evidence="6">
    <location>
        <position position="124"/>
    </location>
</feature>
<dbReference type="GO" id="GO:0016020">
    <property type="term" value="C:membrane"/>
    <property type="evidence" value="ECO:0007669"/>
    <property type="project" value="UniProtKB-SubCell"/>
</dbReference>
<feature type="active site" evidence="6">
    <location>
        <position position="48"/>
    </location>
</feature>
<comment type="caution">
    <text evidence="10">The sequence shown here is derived from an EMBL/GenBank/DDBJ whole genome shotgun (WGS) entry which is preliminary data.</text>
</comment>
<accession>A0A9X2Q4P7</accession>
<evidence type="ECO:0000259" key="9">
    <source>
        <dbReference type="Pfam" id="PF10502"/>
    </source>
</evidence>
<evidence type="ECO:0000256" key="6">
    <source>
        <dbReference type="PIRSR" id="PIRSR600223-1"/>
    </source>
</evidence>
<dbReference type="AlphaFoldDB" id="A0A9X2Q4P7"/>
<gene>
    <name evidence="10" type="ORF">GGP71_002060</name>
</gene>
<keyword evidence="5 7" id="KW-0378">Hydrolase</keyword>
<dbReference type="InterPro" id="IPR019757">
    <property type="entry name" value="Pept_S26A_signal_pept_1_Lys-AS"/>
</dbReference>
<evidence type="ECO:0000256" key="8">
    <source>
        <dbReference type="SAM" id="MobiDB-lite"/>
    </source>
</evidence>
<dbReference type="EC" id="3.4.21.89" evidence="3 7"/>
<dbReference type="Pfam" id="PF10502">
    <property type="entry name" value="Peptidase_S26"/>
    <property type="match status" value="2"/>
</dbReference>
<comment type="catalytic activity">
    <reaction evidence="1 7">
        <text>Cleavage of hydrophobic, N-terminal signal or leader sequences from secreted and periplasmic proteins.</text>
        <dbReference type="EC" id="3.4.21.89"/>
    </reaction>
</comment>
<dbReference type="PROSITE" id="PS00760">
    <property type="entry name" value="SPASE_I_2"/>
    <property type="match status" value="1"/>
</dbReference>
<evidence type="ECO:0000256" key="1">
    <source>
        <dbReference type="ARBA" id="ARBA00000677"/>
    </source>
</evidence>
<evidence type="ECO:0000313" key="10">
    <source>
        <dbReference type="EMBL" id="MCS3678130.1"/>
    </source>
</evidence>
<feature type="region of interest" description="Disordered" evidence="8">
    <location>
        <begin position="365"/>
        <end position="392"/>
    </location>
</feature>
<dbReference type="Gene3D" id="2.10.109.10">
    <property type="entry name" value="Umud Fragment, subunit A"/>
    <property type="match status" value="1"/>
</dbReference>
<evidence type="ECO:0000256" key="2">
    <source>
        <dbReference type="ARBA" id="ARBA00009370"/>
    </source>
</evidence>
<protein>
    <recommendedName>
        <fullName evidence="4 7">Signal peptidase I</fullName>
        <ecNumber evidence="3 7">3.4.21.89</ecNumber>
    </recommendedName>
</protein>
<dbReference type="RefSeq" id="WP_259080472.1">
    <property type="nucleotide sequence ID" value="NZ_JANUAU010000006.1"/>
</dbReference>
<dbReference type="InterPro" id="IPR036286">
    <property type="entry name" value="LexA/Signal_pep-like_sf"/>
</dbReference>
<keyword evidence="7" id="KW-0812">Transmembrane</keyword>
<dbReference type="PANTHER" id="PTHR43390">
    <property type="entry name" value="SIGNAL PEPTIDASE I"/>
    <property type="match status" value="1"/>
</dbReference>
<organism evidence="10 11">
    <name type="scientific">Salinibacter ruber</name>
    <dbReference type="NCBI Taxonomy" id="146919"/>
    <lineage>
        <taxon>Bacteria</taxon>
        <taxon>Pseudomonadati</taxon>
        <taxon>Rhodothermota</taxon>
        <taxon>Rhodothermia</taxon>
        <taxon>Rhodothermales</taxon>
        <taxon>Salinibacteraceae</taxon>
        <taxon>Salinibacter</taxon>
    </lineage>
</organism>
<evidence type="ECO:0000313" key="11">
    <source>
        <dbReference type="Proteomes" id="UP001155027"/>
    </source>
</evidence>
<evidence type="ECO:0000256" key="3">
    <source>
        <dbReference type="ARBA" id="ARBA00013208"/>
    </source>
</evidence>
<proteinExistence type="inferred from homology"/>
<dbReference type="SUPFAM" id="SSF51306">
    <property type="entry name" value="LexA/Signal peptidase"/>
    <property type="match status" value="1"/>
</dbReference>
<evidence type="ECO:0000256" key="5">
    <source>
        <dbReference type="ARBA" id="ARBA00022801"/>
    </source>
</evidence>
<sequence>MSTDDSSRDADARKSELRQWGESLVVAVVIVLIVRSLLFDLFRIPTPSMEENLLVGDYLVVSKLHYGPRTPVSLGIPLTSIHLPGVTFPYHRLPGFSEVQRGDPIVFNYPPDDEPIDRKVHYVKRVIGMPGDTLSVRDKLVHIDGDPLPLGRGMQQYWTVTKSDARYQIPRRRMEEMGISEVRRTNRAETVRVLATPEGAKQMRQRSWVRSIEPYVLNSDEYNDLMYPSGRGYTPDNYGPVHIPAKGTTVKLTDRNWALYRPVIVRYEGHDARQMTDSTFAIDGARTSTYTFQQDYFFAMGDNRDNSQDSRFWGFVPMDHVVGKAVLTYFSWDHEEWLPRFGRIMRPIADNSVFREQTVMNELSGGQTAGVAPPDSSSRARPPVVTDRFPAR</sequence>
<dbReference type="GO" id="GO:0009003">
    <property type="term" value="F:signal peptidase activity"/>
    <property type="evidence" value="ECO:0007669"/>
    <property type="project" value="UniProtKB-EC"/>
</dbReference>
<dbReference type="CDD" id="cd06530">
    <property type="entry name" value="S26_SPase_I"/>
    <property type="match status" value="2"/>
</dbReference>
<comment type="subcellular location">
    <subcellularLocation>
        <location evidence="7">Membrane</location>
        <topology evidence="7">Single-pass type II membrane protein</topology>
    </subcellularLocation>
</comment>
<comment type="similarity">
    <text evidence="2 7">Belongs to the peptidase S26 family.</text>
</comment>
<reference evidence="10" key="1">
    <citation type="submission" date="2022-08" db="EMBL/GenBank/DDBJ databases">
        <title>Genomic Encyclopedia of Type Strains, Phase V (KMG-V): Genome sequencing to study the core and pangenomes of soil and plant-associated prokaryotes.</title>
        <authorList>
            <person name="Whitman W."/>
        </authorList>
    </citation>
    <scope>NUCLEOTIDE SEQUENCE</scope>
    <source>
        <strain evidence="10">0</strain>
    </source>
</reference>
<feature type="domain" description="Peptidase S26" evidence="9">
    <location>
        <begin position="279"/>
        <end position="329"/>
    </location>
</feature>
<keyword evidence="7" id="KW-1133">Transmembrane helix</keyword>
<dbReference type="InterPro" id="IPR019533">
    <property type="entry name" value="Peptidase_S26"/>
</dbReference>
<feature type="domain" description="Peptidase S26" evidence="9">
    <location>
        <begin position="18"/>
        <end position="165"/>
    </location>
</feature>